<evidence type="ECO:0000256" key="10">
    <source>
        <dbReference type="ARBA" id="ARBA00023077"/>
    </source>
</evidence>
<reference evidence="18 19" key="1">
    <citation type="journal article" date="2011" name="Int. J. Syst. Evol. Microbiol.">
        <title>Description of Undibacterium oligocarboniphilum sp. nov., isolated from purified water, and Undibacterium pigrum strain CCUG 49012 as the type strain of Undibacterium parvum sp. nov., and emended descriptions of the genus Undibacterium and the species Undibacterium pigrum.</title>
        <authorList>
            <person name="Eder W."/>
            <person name="Wanner G."/>
            <person name="Ludwig W."/>
            <person name="Busse H.J."/>
            <person name="Ziemke-Kageler F."/>
            <person name="Lang E."/>
        </authorList>
    </citation>
    <scope>NUCLEOTIDE SEQUENCE [LARGE SCALE GENOMIC DNA]</scope>
    <source>
        <strain evidence="18 19">DSM 23061</strain>
    </source>
</reference>
<dbReference type="SUPFAM" id="SSF56935">
    <property type="entry name" value="Porins"/>
    <property type="match status" value="1"/>
</dbReference>
<dbReference type="Proteomes" id="UP000275663">
    <property type="component" value="Chromosome"/>
</dbReference>
<evidence type="ECO:0000256" key="9">
    <source>
        <dbReference type="ARBA" id="ARBA00023065"/>
    </source>
</evidence>
<evidence type="ECO:0000313" key="19">
    <source>
        <dbReference type="Proteomes" id="UP000275663"/>
    </source>
</evidence>
<evidence type="ECO:0000256" key="8">
    <source>
        <dbReference type="ARBA" id="ARBA00023004"/>
    </source>
</evidence>
<keyword evidence="19" id="KW-1185">Reference proteome</keyword>
<comment type="similarity">
    <text evidence="2 14 15">Belongs to the TonB-dependent receptor family.</text>
</comment>
<evidence type="ECO:0000256" key="12">
    <source>
        <dbReference type="ARBA" id="ARBA00023170"/>
    </source>
</evidence>
<keyword evidence="3 14" id="KW-0813">Transport</keyword>
<keyword evidence="5" id="KW-0410">Iron transport</keyword>
<evidence type="ECO:0000256" key="4">
    <source>
        <dbReference type="ARBA" id="ARBA00022452"/>
    </source>
</evidence>
<dbReference type="Gene3D" id="2.40.170.20">
    <property type="entry name" value="TonB-dependent receptor, beta-barrel domain"/>
    <property type="match status" value="1"/>
</dbReference>
<accession>A0A3Q9BR72</accession>
<feature type="domain" description="TonB-dependent receptor plug" evidence="17">
    <location>
        <begin position="88"/>
        <end position="189"/>
    </location>
</feature>
<evidence type="ECO:0000313" key="18">
    <source>
        <dbReference type="EMBL" id="AZP12152.1"/>
    </source>
</evidence>
<dbReference type="GO" id="GO:0038023">
    <property type="term" value="F:signaling receptor activity"/>
    <property type="evidence" value="ECO:0007669"/>
    <property type="project" value="InterPro"/>
</dbReference>
<evidence type="ECO:0000256" key="11">
    <source>
        <dbReference type="ARBA" id="ARBA00023136"/>
    </source>
</evidence>
<evidence type="ECO:0000256" key="7">
    <source>
        <dbReference type="ARBA" id="ARBA00022729"/>
    </source>
</evidence>
<dbReference type="Gene3D" id="2.170.130.10">
    <property type="entry name" value="TonB-dependent receptor, plug domain"/>
    <property type="match status" value="1"/>
</dbReference>
<keyword evidence="11 14" id="KW-0472">Membrane</keyword>
<feature type="domain" description="TonB-dependent receptor-like beta-barrel" evidence="16">
    <location>
        <begin position="263"/>
        <end position="694"/>
    </location>
</feature>
<keyword evidence="13 14" id="KW-0998">Cell outer membrane</keyword>
<protein>
    <submittedName>
        <fullName evidence="18">TonB-dependent siderophore receptor</fullName>
    </submittedName>
</protein>
<name>A0A3Q9BR72_9BURK</name>
<evidence type="ECO:0000256" key="1">
    <source>
        <dbReference type="ARBA" id="ARBA00004571"/>
    </source>
</evidence>
<keyword evidence="6 14" id="KW-0812">Transmembrane</keyword>
<dbReference type="CDD" id="cd01347">
    <property type="entry name" value="ligand_gated_channel"/>
    <property type="match status" value="1"/>
</dbReference>
<evidence type="ECO:0000256" key="6">
    <source>
        <dbReference type="ARBA" id="ARBA00022692"/>
    </source>
</evidence>
<keyword evidence="10 15" id="KW-0798">TonB box</keyword>
<dbReference type="Pfam" id="PF07715">
    <property type="entry name" value="Plug"/>
    <property type="match status" value="1"/>
</dbReference>
<dbReference type="EMBL" id="CP034464">
    <property type="protein sequence ID" value="AZP12152.1"/>
    <property type="molecule type" value="Genomic_DNA"/>
</dbReference>
<organism evidence="18 19">
    <name type="scientific">Undibacterium parvum</name>
    <dbReference type="NCBI Taxonomy" id="401471"/>
    <lineage>
        <taxon>Bacteria</taxon>
        <taxon>Pseudomonadati</taxon>
        <taxon>Pseudomonadota</taxon>
        <taxon>Betaproteobacteria</taxon>
        <taxon>Burkholderiales</taxon>
        <taxon>Oxalobacteraceae</taxon>
        <taxon>Undibacterium</taxon>
    </lineage>
</organism>
<proteinExistence type="inferred from homology"/>
<dbReference type="InterPro" id="IPR010105">
    <property type="entry name" value="TonB_sidphr_rcpt"/>
</dbReference>
<dbReference type="InterPro" id="IPR036942">
    <property type="entry name" value="Beta-barrel_TonB_sf"/>
</dbReference>
<gene>
    <name evidence="18" type="ORF">EJN92_09145</name>
</gene>
<evidence type="ECO:0000256" key="3">
    <source>
        <dbReference type="ARBA" id="ARBA00022448"/>
    </source>
</evidence>
<keyword evidence="9" id="KW-0406">Ion transport</keyword>
<evidence type="ECO:0000256" key="13">
    <source>
        <dbReference type="ARBA" id="ARBA00023237"/>
    </source>
</evidence>
<dbReference type="InterPro" id="IPR037066">
    <property type="entry name" value="Plug_dom_sf"/>
</dbReference>
<dbReference type="PANTHER" id="PTHR32552">
    <property type="entry name" value="FERRICHROME IRON RECEPTOR-RELATED"/>
    <property type="match status" value="1"/>
</dbReference>
<dbReference type="KEGG" id="upv:EJN92_09145"/>
<evidence type="ECO:0000259" key="17">
    <source>
        <dbReference type="Pfam" id="PF07715"/>
    </source>
</evidence>
<evidence type="ECO:0000256" key="15">
    <source>
        <dbReference type="RuleBase" id="RU003357"/>
    </source>
</evidence>
<comment type="subcellular location">
    <subcellularLocation>
        <location evidence="1 14">Cell outer membrane</location>
        <topology evidence="1 14">Multi-pass membrane protein</topology>
    </subcellularLocation>
</comment>
<dbReference type="NCBIfam" id="TIGR01783">
    <property type="entry name" value="TonB-siderophor"/>
    <property type="match status" value="1"/>
</dbReference>
<keyword evidence="7" id="KW-0732">Signal</keyword>
<evidence type="ECO:0000256" key="5">
    <source>
        <dbReference type="ARBA" id="ARBA00022496"/>
    </source>
</evidence>
<dbReference type="PROSITE" id="PS52016">
    <property type="entry name" value="TONB_DEPENDENT_REC_3"/>
    <property type="match status" value="1"/>
</dbReference>
<evidence type="ECO:0000259" key="16">
    <source>
        <dbReference type="Pfam" id="PF00593"/>
    </source>
</evidence>
<keyword evidence="4 14" id="KW-1134">Transmembrane beta strand</keyword>
<dbReference type="AlphaFoldDB" id="A0A3Q9BR72"/>
<sequence>MLSIFSNFFPILIRLYPMKQQLKQQTKHPLARAVASAIVLMGSCQLAASAADTAEATQSNLGNITVLGEADSIAKRSSVGSKNETALIEVPQSISVLNRERLDAQKASSIPQALRYSAGMQVESYGVDPRFDQYMIRGFESGSNGVFRDALNLPTRGFTAFTLEPYGLERLEVLRGPSSVMYGQAEVGGLVNAVSKRPPASQQGEIEVSYGSFERRQIAADVGGPLDEKGVWRYRVTALAREAKGQVDNTKDNRLFFAPSLSWQPDADTSLTLLAYLQKDDVPPNFYLPAVGTQKTGPFGTIPSNRFVGEPGVDRFQTEQRSIGYAFEKRFSPAWKVRQNVRSASETVDYRNLYMTTLEDDQRTVKRANFSAQQKARVFTADQNLEWNTKFDGLENTLVAGLDYSRAVQQGQNYYGDAPTLDIIAPVYGQTVGQADMYEDKRSTLSQTGIYVQDQLKFAGQYLLTAGLRRDQSNIDNEDYIKASQNSQKDAANTGRLGLTWLGPNGLAPYISYATSFRPVIGQSVDGRNFVPEQGKQAEIGLKWAPLNRALLLTGALFDLRKRNVLTADPANLGIGAQIQRGEVRVRGIELEAEAELDKHWKVNASFTGLDGEITQNNDGNVGKRPSLVPRVNLAAWAERQFDNGWRAGAGLRRIGSTYSDDANTFSNDGVTLSDAMLGYRYRNWDLALNINNLSDKIYLGNCASDSTCIYAARRRAQLTARYLW</sequence>
<dbReference type="GO" id="GO:0015891">
    <property type="term" value="P:siderophore transport"/>
    <property type="evidence" value="ECO:0007669"/>
    <property type="project" value="InterPro"/>
</dbReference>
<dbReference type="Pfam" id="PF00593">
    <property type="entry name" value="TonB_dep_Rec_b-barrel"/>
    <property type="match status" value="1"/>
</dbReference>
<dbReference type="GO" id="GO:0009279">
    <property type="term" value="C:cell outer membrane"/>
    <property type="evidence" value="ECO:0007669"/>
    <property type="project" value="UniProtKB-SubCell"/>
</dbReference>
<dbReference type="InterPro" id="IPR012910">
    <property type="entry name" value="Plug_dom"/>
</dbReference>
<dbReference type="InterPro" id="IPR039426">
    <property type="entry name" value="TonB-dep_rcpt-like"/>
</dbReference>
<dbReference type="PANTHER" id="PTHR32552:SF68">
    <property type="entry name" value="FERRICHROME OUTER MEMBRANE TRANSPORTER_PHAGE RECEPTOR"/>
    <property type="match status" value="1"/>
</dbReference>
<evidence type="ECO:0000256" key="14">
    <source>
        <dbReference type="PROSITE-ProRule" id="PRU01360"/>
    </source>
</evidence>
<keyword evidence="8" id="KW-0408">Iron</keyword>
<dbReference type="GO" id="GO:0015344">
    <property type="term" value="F:siderophore uptake transmembrane transporter activity"/>
    <property type="evidence" value="ECO:0007669"/>
    <property type="project" value="TreeGrafter"/>
</dbReference>
<keyword evidence="12 18" id="KW-0675">Receptor</keyword>
<evidence type="ECO:0000256" key="2">
    <source>
        <dbReference type="ARBA" id="ARBA00009810"/>
    </source>
</evidence>
<dbReference type="InterPro" id="IPR000531">
    <property type="entry name" value="Beta-barrel_TonB"/>
</dbReference>